<evidence type="ECO:0000313" key="4">
    <source>
        <dbReference type="Proteomes" id="UP000831775"/>
    </source>
</evidence>
<dbReference type="Pfam" id="PF02517">
    <property type="entry name" value="Rce1-like"/>
    <property type="match status" value="1"/>
</dbReference>
<feature type="transmembrane region" description="Helical" evidence="1">
    <location>
        <begin position="122"/>
        <end position="141"/>
    </location>
</feature>
<feature type="transmembrane region" description="Helical" evidence="1">
    <location>
        <begin position="228"/>
        <end position="247"/>
    </location>
</feature>
<feature type="transmembrane region" description="Helical" evidence="1">
    <location>
        <begin position="267"/>
        <end position="285"/>
    </location>
</feature>
<evidence type="ECO:0000313" key="3">
    <source>
        <dbReference type="EMBL" id="UOQ59418.1"/>
    </source>
</evidence>
<accession>A0ABY4FSZ6</accession>
<keyword evidence="4" id="KW-1185">Reference proteome</keyword>
<reference evidence="3 4" key="1">
    <citation type="submission" date="2022-04" db="EMBL/GenBank/DDBJ databases">
        <title>Leucobacter sp. isolated from rhizosphere of onion.</title>
        <authorList>
            <person name="Won M."/>
            <person name="Lee C.-M."/>
            <person name="Woen H.-Y."/>
            <person name="Kwon S.-W."/>
        </authorList>
    </citation>
    <scope>NUCLEOTIDE SEQUENCE [LARGE SCALE GENOMIC DNA]</scope>
    <source>
        <strain evidence="3 4">H25R-14</strain>
    </source>
</reference>
<organism evidence="3 4">
    <name type="scientific">Leucobacter rhizosphaerae</name>
    <dbReference type="NCBI Taxonomy" id="2932245"/>
    <lineage>
        <taxon>Bacteria</taxon>
        <taxon>Bacillati</taxon>
        <taxon>Actinomycetota</taxon>
        <taxon>Actinomycetes</taxon>
        <taxon>Micrococcales</taxon>
        <taxon>Microbacteriaceae</taxon>
        <taxon>Leucobacter</taxon>
    </lineage>
</organism>
<evidence type="ECO:0000256" key="1">
    <source>
        <dbReference type="SAM" id="Phobius"/>
    </source>
</evidence>
<feature type="transmembrane region" description="Helical" evidence="1">
    <location>
        <begin position="205"/>
        <end position="221"/>
    </location>
</feature>
<evidence type="ECO:0000259" key="2">
    <source>
        <dbReference type="Pfam" id="PF02517"/>
    </source>
</evidence>
<proteinExistence type="predicted"/>
<feature type="transmembrane region" description="Helical" evidence="1">
    <location>
        <begin position="162"/>
        <end position="185"/>
    </location>
</feature>
<dbReference type="InterPro" id="IPR003675">
    <property type="entry name" value="Rce1/LyrA-like_dom"/>
</dbReference>
<keyword evidence="1" id="KW-0472">Membrane</keyword>
<protein>
    <recommendedName>
        <fullName evidence="2">CAAX prenyl protease 2/Lysostaphin resistance protein A-like domain-containing protein</fullName>
    </recommendedName>
</protein>
<keyword evidence="1" id="KW-0812">Transmembrane</keyword>
<name>A0ABY4FSZ6_9MICO</name>
<gene>
    <name evidence="3" type="ORF">MUN76_10175</name>
</gene>
<dbReference type="RefSeq" id="WP_244684426.1">
    <property type="nucleotide sequence ID" value="NZ_CP095043.1"/>
</dbReference>
<feature type="transmembrane region" description="Helical" evidence="1">
    <location>
        <begin position="45"/>
        <end position="66"/>
    </location>
</feature>
<dbReference type="EMBL" id="CP095043">
    <property type="protein sequence ID" value="UOQ59418.1"/>
    <property type="molecule type" value="Genomic_DNA"/>
</dbReference>
<feature type="transmembrane region" description="Helical" evidence="1">
    <location>
        <begin position="87"/>
        <end position="110"/>
    </location>
</feature>
<sequence length="293" mass="29594">MPIHHPRRAALLRALAAAAIMGLALALATWLGGLVGMSATPDQPLGARVAVAGAGCVAVVAAIVLLRRGVDRAPLTGIGLTGPRSDAGGFLLGVGVVGASGALVIATLTLLGWAEWTGVDGLAVVSFLVTNTLVALLLEAIPEEIAIRGYALSSLRTAFPRAAATALGIAAFLLVPPIALAAGWALGLISGGEAFTLAPGGQDPVVYYTMLAAFGLLLTFARDATLAATVWTCIGAHLTWLTINRIVLGSAPGVDLAFAPDAELLCFAVYTSVAVIVFSLLAGRVRGRSSVTA</sequence>
<feature type="transmembrane region" description="Helical" evidence="1">
    <location>
        <begin position="12"/>
        <end position="33"/>
    </location>
</feature>
<keyword evidence="1" id="KW-1133">Transmembrane helix</keyword>
<dbReference type="Proteomes" id="UP000831775">
    <property type="component" value="Chromosome"/>
</dbReference>
<feature type="domain" description="CAAX prenyl protease 2/Lysostaphin resistance protein A-like" evidence="2">
    <location>
        <begin position="128"/>
        <end position="240"/>
    </location>
</feature>